<dbReference type="PANTHER" id="PTHR48079:SF6">
    <property type="entry name" value="NAD(P)-BINDING DOMAIN-CONTAINING PROTEIN-RELATED"/>
    <property type="match status" value="1"/>
</dbReference>
<name>A0A2T3N4H6_9GAMM</name>
<dbReference type="CDD" id="cd05266">
    <property type="entry name" value="SDR_a4"/>
    <property type="match status" value="1"/>
</dbReference>
<keyword evidence="3" id="KW-1185">Reference proteome</keyword>
<evidence type="ECO:0000259" key="1">
    <source>
        <dbReference type="Pfam" id="PF01370"/>
    </source>
</evidence>
<comment type="caution">
    <text evidence="2">The sequence shown here is derived from an EMBL/GenBank/DDBJ whole genome shotgun (WGS) entry which is preliminary data.</text>
</comment>
<evidence type="ECO:0000313" key="3">
    <source>
        <dbReference type="Proteomes" id="UP000240904"/>
    </source>
</evidence>
<evidence type="ECO:0000313" key="2">
    <source>
        <dbReference type="EMBL" id="PSW07318.1"/>
    </source>
</evidence>
<dbReference type="GO" id="GO:0004029">
    <property type="term" value="F:aldehyde dehydrogenase (NAD+) activity"/>
    <property type="evidence" value="ECO:0007669"/>
    <property type="project" value="TreeGrafter"/>
</dbReference>
<dbReference type="InterPro" id="IPR051783">
    <property type="entry name" value="NAD(P)-dependent_oxidoreduct"/>
</dbReference>
<protein>
    <submittedName>
        <fullName evidence="2">Protein yeeZ</fullName>
    </submittedName>
</protein>
<accession>A0A2T3N4H6</accession>
<dbReference type="AlphaFoldDB" id="A0A2T3N4H6"/>
<dbReference type="Pfam" id="PF01370">
    <property type="entry name" value="Epimerase"/>
    <property type="match status" value="1"/>
</dbReference>
<reference evidence="2 3" key="1">
    <citation type="submission" date="2018-03" db="EMBL/GenBank/DDBJ databases">
        <title>Whole genome sequencing of Histamine producing bacteria.</title>
        <authorList>
            <person name="Butler K."/>
        </authorList>
    </citation>
    <scope>NUCLEOTIDE SEQUENCE [LARGE SCALE GENOMIC DNA]</scope>
    <source>
        <strain evidence="2 3">DSM 16190</strain>
    </source>
</reference>
<organism evidence="2 3">
    <name type="scientific">Photobacterium lipolyticum</name>
    <dbReference type="NCBI Taxonomy" id="266810"/>
    <lineage>
        <taxon>Bacteria</taxon>
        <taxon>Pseudomonadati</taxon>
        <taxon>Pseudomonadota</taxon>
        <taxon>Gammaproteobacteria</taxon>
        <taxon>Vibrionales</taxon>
        <taxon>Vibrionaceae</taxon>
        <taxon>Photobacterium</taxon>
    </lineage>
</organism>
<dbReference type="OrthoDB" id="751203at2"/>
<dbReference type="RefSeq" id="WP_107281471.1">
    <property type="nucleotide sequence ID" value="NZ_PYMC01000001.1"/>
</dbReference>
<dbReference type="PANTHER" id="PTHR48079">
    <property type="entry name" value="PROTEIN YEEZ"/>
    <property type="match status" value="1"/>
</dbReference>
<dbReference type="GO" id="GO:0005737">
    <property type="term" value="C:cytoplasm"/>
    <property type="evidence" value="ECO:0007669"/>
    <property type="project" value="TreeGrafter"/>
</dbReference>
<dbReference type="EMBL" id="PYMC01000001">
    <property type="protein sequence ID" value="PSW07318.1"/>
    <property type="molecule type" value="Genomic_DNA"/>
</dbReference>
<proteinExistence type="predicted"/>
<dbReference type="InterPro" id="IPR036291">
    <property type="entry name" value="NAD(P)-bd_dom_sf"/>
</dbReference>
<feature type="domain" description="NAD-dependent epimerase/dehydratase" evidence="1">
    <location>
        <begin position="9"/>
        <end position="186"/>
    </location>
</feature>
<sequence length="295" mass="32135">MKVSICGCGWLGLPLAKYLVAKGIEVYGSKTQPESASQLLQYGIHGIAITIPFVSGAEEKTLDNNKNKQKHQRAQQLSDFTEFFQTDVLVINVPPRRKTMTGHQYVEAILSLSDAAKQAGCQRVIFVSTTSVYGGLTGEVLETSIPQPDTESGRAHFYIEQQLRKSWGDNLVVLRLAGLIGPGRHPIKFLAGREGLSGGEEPVNLVYLDDCIQAIDSIIHQQPAIKVLHLAAKSHPTRKQYYTAMASKAGLPEPIFTAGSSTGGKMINADNSCRELDIILQHDDLMGLSPEIDGH</sequence>
<dbReference type="SUPFAM" id="SSF51735">
    <property type="entry name" value="NAD(P)-binding Rossmann-fold domains"/>
    <property type="match status" value="1"/>
</dbReference>
<dbReference type="InterPro" id="IPR001509">
    <property type="entry name" value="Epimerase_deHydtase"/>
</dbReference>
<gene>
    <name evidence="2" type="ORF">C9I89_00955</name>
</gene>
<dbReference type="Gene3D" id="3.40.50.720">
    <property type="entry name" value="NAD(P)-binding Rossmann-like Domain"/>
    <property type="match status" value="1"/>
</dbReference>
<dbReference type="Proteomes" id="UP000240904">
    <property type="component" value="Unassembled WGS sequence"/>
</dbReference>